<reference evidence="1" key="1">
    <citation type="journal article" date="2022" name="J Environ Chem Eng">
        <title>Biodegradation of petroleum oil using a constructed nonpathogenic and heavy metal-tolerant bacterial consortium isolated from marine sponges.</title>
        <authorList>
            <person name="Dechsakulwatana C."/>
            <person name="Rungsihiranrut A."/>
            <person name="Muangchinda C."/>
            <person name="Ningthoujam R."/>
            <person name="Klankeo P."/>
            <person name="Pinyakong O."/>
        </authorList>
    </citation>
    <scope>NUCLEOTIDE SEQUENCE</scope>
    <source>
        <strain evidence="1">TL01-2</strain>
    </source>
</reference>
<evidence type="ECO:0008006" key="3">
    <source>
        <dbReference type="Google" id="ProtNLM"/>
    </source>
</evidence>
<evidence type="ECO:0000313" key="2">
    <source>
        <dbReference type="Proteomes" id="UP001269400"/>
    </source>
</evidence>
<dbReference type="AlphaFoldDB" id="A0AAX6NI75"/>
<dbReference type="EMBL" id="JAPTGD010000008">
    <property type="protein sequence ID" value="MDU9695552.1"/>
    <property type="molecule type" value="Genomic_DNA"/>
</dbReference>
<reference evidence="1" key="2">
    <citation type="submission" date="2022-12" db="EMBL/GenBank/DDBJ databases">
        <authorList>
            <person name="Dechsakulwatana C."/>
            <person name="Rungsihiranrut A."/>
            <person name="Muangchinda C."/>
            <person name="Ningthoujam R."/>
            <person name="Klankeo P."/>
            <person name="Pinyakong O."/>
        </authorList>
    </citation>
    <scope>NUCLEOTIDE SEQUENCE</scope>
    <source>
        <strain evidence="1">TL01-2</strain>
    </source>
</reference>
<name>A0AAX6NI75_PRIAR</name>
<proteinExistence type="predicted"/>
<dbReference type="RefSeq" id="WP_316911691.1">
    <property type="nucleotide sequence ID" value="NZ_JAPTGD010000008.1"/>
</dbReference>
<organism evidence="1 2">
    <name type="scientific">Priestia aryabhattai</name>
    <name type="common">Bacillus aryabhattai</name>
    <dbReference type="NCBI Taxonomy" id="412384"/>
    <lineage>
        <taxon>Bacteria</taxon>
        <taxon>Bacillati</taxon>
        <taxon>Bacillota</taxon>
        <taxon>Bacilli</taxon>
        <taxon>Bacillales</taxon>
        <taxon>Bacillaceae</taxon>
        <taxon>Priestia</taxon>
    </lineage>
</organism>
<evidence type="ECO:0000313" key="1">
    <source>
        <dbReference type="EMBL" id="MDU9695552.1"/>
    </source>
</evidence>
<accession>A0AAX6NI75</accession>
<protein>
    <recommendedName>
        <fullName evidence="3">DUF4868 domain-containing protein</fullName>
    </recommendedName>
</protein>
<sequence length="252" mass="29072">MAIGQKMSEFPKYETEIVSLLKFTEHVDSLLKGDLYMNNLQRYIDMEKESGKRGMGDKLEGAQVWADMEVRIYDNETGELLLQGDSELVHARLQDAEKTPVYCLFALTTDHLTLVDETDEFYIAKVDFSDEEKEKMIKEFGETIVMIGPSAFAERVQKAFNEKGYGYRMGKINYDDYGVNSAKRMQAFAGSDSEFFFWKDKFFENQNEYRIAIKSIKTDKAITENIGDISDIANVISAEKFFGDELRVYLRK</sequence>
<gene>
    <name evidence="1" type="ORF">O0Q50_30585</name>
</gene>
<dbReference type="Proteomes" id="UP001269400">
    <property type="component" value="Unassembled WGS sequence"/>
</dbReference>
<comment type="caution">
    <text evidence="1">The sequence shown here is derived from an EMBL/GenBank/DDBJ whole genome shotgun (WGS) entry which is preliminary data.</text>
</comment>